<feature type="transmembrane region" description="Helical" evidence="7">
    <location>
        <begin position="16"/>
        <end position="36"/>
    </location>
</feature>
<feature type="region of interest" description="Disordered" evidence="6">
    <location>
        <begin position="395"/>
        <end position="475"/>
    </location>
</feature>
<evidence type="ECO:0000259" key="8">
    <source>
        <dbReference type="Pfam" id="PF20684"/>
    </source>
</evidence>
<feature type="transmembrane region" description="Helical" evidence="7">
    <location>
        <begin position="214"/>
        <end position="235"/>
    </location>
</feature>
<evidence type="ECO:0000313" key="9">
    <source>
        <dbReference type="EMBL" id="KAL2045224.1"/>
    </source>
</evidence>
<dbReference type="Pfam" id="PF20684">
    <property type="entry name" value="Fung_rhodopsin"/>
    <property type="match status" value="1"/>
</dbReference>
<dbReference type="InterPro" id="IPR052337">
    <property type="entry name" value="SAT4-like"/>
</dbReference>
<evidence type="ECO:0000256" key="5">
    <source>
        <dbReference type="ARBA" id="ARBA00038359"/>
    </source>
</evidence>
<dbReference type="Proteomes" id="UP001590950">
    <property type="component" value="Unassembled WGS sequence"/>
</dbReference>
<comment type="caution">
    <text evidence="9">The sequence shown here is derived from an EMBL/GenBank/DDBJ whole genome shotgun (WGS) entry which is preliminary data.</text>
</comment>
<keyword evidence="2 7" id="KW-0812">Transmembrane</keyword>
<evidence type="ECO:0000256" key="4">
    <source>
        <dbReference type="ARBA" id="ARBA00023136"/>
    </source>
</evidence>
<feature type="transmembrane region" description="Helical" evidence="7">
    <location>
        <begin position="179"/>
        <end position="202"/>
    </location>
</feature>
<proteinExistence type="inferred from homology"/>
<feature type="compositionally biased region" description="Basic and acidic residues" evidence="6">
    <location>
        <begin position="395"/>
        <end position="419"/>
    </location>
</feature>
<dbReference type="EMBL" id="JBEFKJ010000007">
    <property type="protein sequence ID" value="KAL2045224.1"/>
    <property type="molecule type" value="Genomic_DNA"/>
</dbReference>
<keyword evidence="4 7" id="KW-0472">Membrane</keyword>
<feature type="transmembrane region" description="Helical" evidence="7">
    <location>
        <begin position="131"/>
        <end position="151"/>
    </location>
</feature>
<dbReference type="PANTHER" id="PTHR33048:SF129">
    <property type="entry name" value="INTEGRAL MEMBRANE PROTEIN-RELATED"/>
    <property type="match status" value="1"/>
</dbReference>
<dbReference type="PANTHER" id="PTHR33048">
    <property type="entry name" value="PTH11-LIKE INTEGRAL MEMBRANE PROTEIN (AFU_ORTHOLOGUE AFUA_5G11245)"/>
    <property type="match status" value="1"/>
</dbReference>
<accession>A0ABR4AHI4</accession>
<evidence type="ECO:0000313" key="10">
    <source>
        <dbReference type="Proteomes" id="UP001590950"/>
    </source>
</evidence>
<dbReference type="InterPro" id="IPR049326">
    <property type="entry name" value="Rhodopsin_dom_fungi"/>
</dbReference>
<comment type="similarity">
    <text evidence="5">Belongs to the SAT4 family.</text>
</comment>
<evidence type="ECO:0000256" key="2">
    <source>
        <dbReference type="ARBA" id="ARBA00022692"/>
    </source>
</evidence>
<feature type="domain" description="Rhodopsin" evidence="8">
    <location>
        <begin position="36"/>
        <end position="276"/>
    </location>
</feature>
<keyword evidence="3 7" id="KW-1133">Transmembrane helix</keyword>
<reference evidence="9 10" key="1">
    <citation type="submission" date="2024-09" db="EMBL/GenBank/DDBJ databases">
        <title>Rethinking Asexuality: The Enigmatic Case of Functional Sexual Genes in Lepraria (Stereocaulaceae).</title>
        <authorList>
            <person name="Doellman M."/>
            <person name="Sun Y."/>
            <person name="Barcenas-Pena A."/>
            <person name="Lumbsch H.T."/>
            <person name="Grewe F."/>
        </authorList>
    </citation>
    <scope>NUCLEOTIDE SEQUENCE [LARGE SCALE GENOMIC DNA]</scope>
    <source>
        <strain evidence="9 10">Mercado 3170</strain>
    </source>
</reference>
<evidence type="ECO:0000256" key="1">
    <source>
        <dbReference type="ARBA" id="ARBA00004141"/>
    </source>
</evidence>
<evidence type="ECO:0000256" key="6">
    <source>
        <dbReference type="SAM" id="MobiDB-lite"/>
    </source>
</evidence>
<feature type="compositionally biased region" description="Basic and acidic residues" evidence="6">
    <location>
        <begin position="439"/>
        <end position="461"/>
    </location>
</feature>
<organism evidence="9 10">
    <name type="scientific">Stereocaulon virgatum</name>
    <dbReference type="NCBI Taxonomy" id="373712"/>
    <lineage>
        <taxon>Eukaryota</taxon>
        <taxon>Fungi</taxon>
        <taxon>Dikarya</taxon>
        <taxon>Ascomycota</taxon>
        <taxon>Pezizomycotina</taxon>
        <taxon>Lecanoromycetes</taxon>
        <taxon>OSLEUM clade</taxon>
        <taxon>Lecanoromycetidae</taxon>
        <taxon>Lecanorales</taxon>
        <taxon>Lecanorineae</taxon>
        <taxon>Stereocaulaceae</taxon>
        <taxon>Stereocaulon</taxon>
    </lineage>
</organism>
<protein>
    <recommendedName>
        <fullName evidence="8">Rhodopsin domain-containing protein</fullName>
    </recommendedName>
</protein>
<evidence type="ECO:0000256" key="7">
    <source>
        <dbReference type="SAM" id="Phobius"/>
    </source>
</evidence>
<gene>
    <name evidence="9" type="ORF">N7G274_002307</name>
</gene>
<sequence length="499" mass="57194">MSIQLSPTPNGDQSRTGIILAMTIAALMISCIFVALRMYTRLFVTKCAWWDDLTSCLTLLGIIIGAGLDITRTHYGFGRHQYYLSNHQFQEFEKYSFGNWIQTFSTLMFTKVSICLLLLRFAPSKRVIRPIQGLIAFLVASNVIFTMFWILQCTPPSAAWNVANGEKAQCFTLSQIERIIIIQAAISLVSDLLLAASPILFIRSTTCAFRENSPLYCLMGLGLLTFVCCLVRTVLSRQFDQPDQTWVSVDNFLWRTAETTLGLVAACLPTLRPLWSLIHHRIIAKRKHRTETVEKEFIFNRLRRGQRNMSTIFPTTSQKQLPALPPPNPRFVSNEQTGYYGHRDSDSETQGASYFGESEAGYSRAMSSEAGYSQVVNEHVELARRVMDFQPVVQRREERDVERGEERVKERGQERESQRPRSYGAIFLDSSEEWDTDAEVEKERERERRMQRERERPRLDVNLDGDGGLGTGRSDWGQEVWEGISRLEIEPLRVAFRDV</sequence>
<name>A0ABR4AHI4_9LECA</name>
<feature type="transmembrane region" description="Helical" evidence="7">
    <location>
        <begin position="48"/>
        <end position="68"/>
    </location>
</feature>
<comment type="subcellular location">
    <subcellularLocation>
        <location evidence="1">Membrane</location>
        <topology evidence="1">Multi-pass membrane protein</topology>
    </subcellularLocation>
</comment>
<evidence type="ECO:0000256" key="3">
    <source>
        <dbReference type="ARBA" id="ARBA00022989"/>
    </source>
</evidence>
<feature type="transmembrane region" description="Helical" evidence="7">
    <location>
        <begin position="100"/>
        <end position="119"/>
    </location>
</feature>
<keyword evidence="10" id="KW-1185">Reference proteome</keyword>